<name>A0A9N9TSB2_PHYSR</name>
<protein>
    <recommendedName>
        <fullName evidence="3">RRM domain-containing protein</fullName>
    </recommendedName>
</protein>
<reference evidence="4" key="1">
    <citation type="submission" date="2022-01" db="EMBL/GenBank/DDBJ databases">
        <authorList>
            <person name="King R."/>
        </authorList>
    </citation>
    <scope>NUCLEOTIDE SEQUENCE</scope>
</reference>
<feature type="region of interest" description="Disordered" evidence="2">
    <location>
        <begin position="76"/>
        <end position="105"/>
    </location>
</feature>
<proteinExistence type="predicted"/>
<dbReference type="SMART" id="SM00360">
    <property type="entry name" value="RRM"/>
    <property type="match status" value="1"/>
</dbReference>
<sequence>IKSSEVNKLYIRLPINIKDEVFIKDLHPNIVKVQIPRQKKRWCFAEFRSKEELLEAIEDLKKIKINNKSIHIKRWYKKSNRKDKPKPTPSEGATTESLETLLNQN</sequence>
<dbReference type="EMBL" id="OU900098">
    <property type="protein sequence ID" value="CAG9862425.1"/>
    <property type="molecule type" value="Genomic_DNA"/>
</dbReference>
<dbReference type="InterPro" id="IPR000504">
    <property type="entry name" value="RRM_dom"/>
</dbReference>
<dbReference type="SUPFAM" id="SSF54928">
    <property type="entry name" value="RNA-binding domain, RBD"/>
    <property type="match status" value="1"/>
</dbReference>
<accession>A0A9N9TSB2</accession>
<dbReference type="CDD" id="cd00590">
    <property type="entry name" value="RRM_SF"/>
    <property type="match status" value="1"/>
</dbReference>
<dbReference type="Gene3D" id="3.30.70.330">
    <property type="match status" value="1"/>
</dbReference>
<dbReference type="Pfam" id="PF00076">
    <property type="entry name" value="RRM_1"/>
    <property type="match status" value="1"/>
</dbReference>
<evidence type="ECO:0000313" key="5">
    <source>
        <dbReference type="Proteomes" id="UP001153712"/>
    </source>
</evidence>
<dbReference type="GO" id="GO:0003723">
    <property type="term" value="F:RNA binding"/>
    <property type="evidence" value="ECO:0007669"/>
    <property type="project" value="UniProtKB-KW"/>
</dbReference>
<dbReference type="InterPro" id="IPR035979">
    <property type="entry name" value="RBD_domain_sf"/>
</dbReference>
<evidence type="ECO:0000256" key="1">
    <source>
        <dbReference type="ARBA" id="ARBA00022884"/>
    </source>
</evidence>
<dbReference type="OrthoDB" id="6361271at2759"/>
<evidence type="ECO:0000259" key="3">
    <source>
        <dbReference type="SMART" id="SM00360"/>
    </source>
</evidence>
<organism evidence="4 5">
    <name type="scientific">Phyllotreta striolata</name>
    <name type="common">Striped flea beetle</name>
    <name type="synonym">Crioceris striolata</name>
    <dbReference type="NCBI Taxonomy" id="444603"/>
    <lineage>
        <taxon>Eukaryota</taxon>
        <taxon>Metazoa</taxon>
        <taxon>Ecdysozoa</taxon>
        <taxon>Arthropoda</taxon>
        <taxon>Hexapoda</taxon>
        <taxon>Insecta</taxon>
        <taxon>Pterygota</taxon>
        <taxon>Neoptera</taxon>
        <taxon>Endopterygota</taxon>
        <taxon>Coleoptera</taxon>
        <taxon>Polyphaga</taxon>
        <taxon>Cucujiformia</taxon>
        <taxon>Chrysomeloidea</taxon>
        <taxon>Chrysomelidae</taxon>
        <taxon>Galerucinae</taxon>
        <taxon>Alticini</taxon>
        <taxon>Phyllotreta</taxon>
    </lineage>
</organism>
<gene>
    <name evidence="4" type="ORF">PHYEVI_LOCUS8740</name>
</gene>
<feature type="non-terminal residue" evidence="4">
    <location>
        <position position="1"/>
    </location>
</feature>
<feature type="compositionally biased region" description="Polar residues" evidence="2">
    <location>
        <begin position="91"/>
        <end position="105"/>
    </location>
</feature>
<keyword evidence="5" id="KW-1185">Reference proteome</keyword>
<keyword evidence="1" id="KW-0694">RNA-binding</keyword>
<evidence type="ECO:0000313" key="4">
    <source>
        <dbReference type="EMBL" id="CAG9862425.1"/>
    </source>
</evidence>
<feature type="domain" description="RRM" evidence="3">
    <location>
        <begin position="8"/>
        <end position="73"/>
    </location>
</feature>
<dbReference type="AlphaFoldDB" id="A0A9N9TSB2"/>
<evidence type="ECO:0000256" key="2">
    <source>
        <dbReference type="SAM" id="MobiDB-lite"/>
    </source>
</evidence>
<dbReference type="InterPro" id="IPR012677">
    <property type="entry name" value="Nucleotide-bd_a/b_plait_sf"/>
</dbReference>
<dbReference type="Proteomes" id="UP001153712">
    <property type="component" value="Chromosome 5"/>
</dbReference>